<keyword evidence="1" id="KW-0472">Membrane</keyword>
<accession>A0ABT6NJY7</accession>
<feature type="transmembrane region" description="Helical" evidence="1">
    <location>
        <begin position="162"/>
        <end position="186"/>
    </location>
</feature>
<feature type="transmembrane region" description="Helical" evidence="1">
    <location>
        <begin position="294"/>
        <end position="314"/>
    </location>
</feature>
<dbReference type="EMBL" id="JARZHI010000002">
    <property type="protein sequence ID" value="MDI1428628.1"/>
    <property type="molecule type" value="Genomic_DNA"/>
</dbReference>
<gene>
    <name evidence="2" type="ORF">QHF89_03960</name>
</gene>
<comment type="caution">
    <text evidence="2">The sequence shown here is derived from an EMBL/GenBank/DDBJ whole genome shotgun (WGS) entry which is preliminary data.</text>
</comment>
<feature type="transmembrane region" description="Helical" evidence="1">
    <location>
        <begin position="129"/>
        <end position="150"/>
    </location>
</feature>
<proteinExistence type="predicted"/>
<keyword evidence="3" id="KW-1185">Reference proteome</keyword>
<feature type="transmembrane region" description="Helical" evidence="1">
    <location>
        <begin position="251"/>
        <end position="274"/>
    </location>
</feature>
<feature type="transmembrane region" description="Helical" evidence="1">
    <location>
        <begin position="6"/>
        <end position="23"/>
    </location>
</feature>
<keyword evidence="1" id="KW-0812">Transmembrane</keyword>
<organism evidence="2 3">
    <name type="scientific">Polyangium sorediatum</name>
    <dbReference type="NCBI Taxonomy" id="889274"/>
    <lineage>
        <taxon>Bacteria</taxon>
        <taxon>Pseudomonadati</taxon>
        <taxon>Myxococcota</taxon>
        <taxon>Polyangia</taxon>
        <taxon>Polyangiales</taxon>
        <taxon>Polyangiaceae</taxon>
        <taxon>Polyangium</taxon>
    </lineage>
</organism>
<dbReference type="Proteomes" id="UP001160301">
    <property type="component" value="Unassembled WGS sequence"/>
</dbReference>
<sequence>MIGLEVLYVVAGVFFVGIAVLSARDKTNPKRWTNTTFWGLFAVSFLFGSHLPDVVNGLVVLAMVLTAGVFGLGRGTPATTGPEERRASAARLGNRLFLPALAIPLTALAGTFLFKRPALAGLVDPKQATLVSLILGVFVALAMAMPMLGARPSVPMQEGRRLLDTVGWAAILPQMLAALGAVFAAAGVGTAIGKLASAWLPAGSEFAAVAAYTFGMAIFTMIMGNAFAAFPVMTAGIGLPLIVQRFGGNPAIMGAVGMLSGFCGTLMTPMAANFNIVPAALLELSDRHKVIKAQLPTALLLLLANTVLMYVLVFRS</sequence>
<name>A0ABT6NJY7_9BACT</name>
<reference evidence="2 3" key="1">
    <citation type="submission" date="2023-04" db="EMBL/GenBank/DDBJ databases">
        <title>The genome sequence of Polyangium sorediatum DSM14670.</title>
        <authorList>
            <person name="Zhang X."/>
        </authorList>
    </citation>
    <scope>NUCLEOTIDE SEQUENCE [LARGE SCALE GENOMIC DNA]</scope>
    <source>
        <strain evidence="2 3">DSM 14670</strain>
    </source>
</reference>
<feature type="transmembrane region" description="Helical" evidence="1">
    <location>
        <begin position="57"/>
        <end position="75"/>
    </location>
</feature>
<feature type="transmembrane region" description="Helical" evidence="1">
    <location>
        <begin position="206"/>
        <end position="230"/>
    </location>
</feature>
<dbReference type="InterPro" id="IPR009323">
    <property type="entry name" value="DUF979"/>
</dbReference>
<dbReference type="Pfam" id="PF06166">
    <property type="entry name" value="DUF979"/>
    <property type="match status" value="1"/>
</dbReference>
<keyword evidence="1" id="KW-1133">Transmembrane helix</keyword>
<feature type="transmembrane region" description="Helical" evidence="1">
    <location>
        <begin position="96"/>
        <end position="114"/>
    </location>
</feature>
<feature type="transmembrane region" description="Helical" evidence="1">
    <location>
        <begin position="35"/>
        <end position="51"/>
    </location>
</feature>
<dbReference type="RefSeq" id="WP_136965990.1">
    <property type="nucleotide sequence ID" value="NZ_JARZHI010000002.1"/>
</dbReference>
<protein>
    <submittedName>
        <fullName evidence="2">DUF979 domain-containing protein</fullName>
    </submittedName>
</protein>
<evidence type="ECO:0000313" key="3">
    <source>
        <dbReference type="Proteomes" id="UP001160301"/>
    </source>
</evidence>
<evidence type="ECO:0000256" key="1">
    <source>
        <dbReference type="SAM" id="Phobius"/>
    </source>
</evidence>
<evidence type="ECO:0000313" key="2">
    <source>
        <dbReference type="EMBL" id="MDI1428628.1"/>
    </source>
</evidence>